<organism evidence="2 3">
    <name type="scientific">Verminephrobacter eiseniae (strain EF01-2)</name>
    <dbReference type="NCBI Taxonomy" id="391735"/>
    <lineage>
        <taxon>Bacteria</taxon>
        <taxon>Pseudomonadati</taxon>
        <taxon>Pseudomonadota</taxon>
        <taxon>Betaproteobacteria</taxon>
        <taxon>Burkholderiales</taxon>
        <taxon>Comamonadaceae</taxon>
        <taxon>Verminephrobacter</taxon>
    </lineage>
</organism>
<keyword evidence="3" id="KW-1185">Reference proteome</keyword>
<accession>A1WM16</accession>
<gene>
    <name evidence="2" type="ordered locus">Veis_2937</name>
</gene>
<dbReference type="EMBL" id="CP000542">
    <property type="protein sequence ID" value="ABM58673.1"/>
    <property type="molecule type" value="Genomic_DNA"/>
</dbReference>
<evidence type="ECO:0000313" key="3">
    <source>
        <dbReference type="Proteomes" id="UP000000374"/>
    </source>
</evidence>
<proteinExistence type="predicted"/>
<evidence type="ECO:0000256" key="1">
    <source>
        <dbReference type="SAM" id="MobiDB-lite"/>
    </source>
</evidence>
<protein>
    <submittedName>
        <fullName evidence="2">Uncharacterized protein</fullName>
    </submittedName>
</protein>
<name>A1WM16_VEREI</name>
<sequence>MIVHRPAEITSRIGQSAWCDRPVDGAPRSVHPCAAALAQPPDDRAAAGRPRLLFRPGGHGCRRACRRGAIGVRPRPKSSACSRSCRVTDQMSQAARSHRSAAQGASRSPYRAYWQAMQRRDALRWPAQTDR</sequence>
<evidence type="ECO:0000313" key="2">
    <source>
        <dbReference type="EMBL" id="ABM58673.1"/>
    </source>
</evidence>
<dbReference type="AlphaFoldDB" id="A1WM16"/>
<dbReference type="KEGG" id="vei:Veis_2937"/>
<feature type="region of interest" description="Disordered" evidence="1">
    <location>
        <begin position="91"/>
        <end position="110"/>
    </location>
</feature>
<feature type="compositionally biased region" description="Low complexity" evidence="1">
    <location>
        <begin position="91"/>
        <end position="108"/>
    </location>
</feature>
<dbReference type="STRING" id="391735.Veis_2937"/>
<reference evidence="3" key="1">
    <citation type="submission" date="2006-12" db="EMBL/GenBank/DDBJ databases">
        <title>Complete sequence of chromosome 1 of Verminephrobacter eiseniae EF01-2.</title>
        <authorList>
            <person name="Copeland A."/>
            <person name="Lucas S."/>
            <person name="Lapidus A."/>
            <person name="Barry K."/>
            <person name="Detter J.C."/>
            <person name="Glavina del Rio T."/>
            <person name="Dalin E."/>
            <person name="Tice H."/>
            <person name="Pitluck S."/>
            <person name="Chertkov O."/>
            <person name="Brettin T."/>
            <person name="Bruce D."/>
            <person name="Han C."/>
            <person name="Tapia R."/>
            <person name="Gilna P."/>
            <person name="Schmutz J."/>
            <person name="Larimer F."/>
            <person name="Land M."/>
            <person name="Hauser L."/>
            <person name="Kyrpides N."/>
            <person name="Kim E."/>
            <person name="Stahl D."/>
            <person name="Richardson P."/>
        </authorList>
    </citation>
    <scope>NUCLEOTIDE SEQUENCE [LARGE SCALE GENOMIC DNA]</scope>
    <source>
        <strain evidence="3">EF01-2</strain>
    </source>
</reference>
<dbReference type="Proteomes" id="UP000000374">
    <property type="component" value="Chromosome"/>
</dbReference>
<dbReference type="HOGENOM" id="CLU_1926691_0_0_4"/>